<sequence>METSLIIAKEHLKLFFYRPLAFLFFCLPIVVTLIFAIAFRETIYEPQYKVSIVGERHISGIDFLLHQLDLEKEAYFDTEEVAIKRLIKGEIDGILYIESSQFVENILSGEKAISLVMKAPNQKTQVLKERVDIALERIQQLARKGEDFSKPFAQLQSDRVKKNEKSKEVILQNFSLFVMLFLFTCSKSLEVILIEKETWAYEKMMTTSLTKGQYVVGHLAGAFLILLVQLGIQGLVMKGLGFSFAMSYLAFMGVGVILILVGISISFLLLVSTSNRESYSLFCSICITTLCMISGCIFPAELLSEKLNQIGYISPIHWIMVIYRGVLEGAEPLALLGGVGIAIGISIILILIAVIIENEKKKIA</sequence>
<accession>A0AC61DAE4</accession>
<proteinExistence type="predicted"/>
<reference evidence="1" key="1">
    <citation type="submission" date="2017-10" db="EMBL/GenBank/DDBJ databases">
        <title>Genome sequence of cellulolytic Lachnospiraceae bacterium XHS1971 isolated from hotspring sediment.</title>
        <authorList>
            <person name="Vasudevan G."/>
            <person name="Joshi A.J."/>
            <person name="Hivarkar S."/>
            <person name="Lanjekar V.B."/>
            <person name="Dhakephalkar P.K."/>
            <person name="Dagar S."/>
        </authorList>
    </citation>
    <scope>NUCLEOTIDE SEQUENCE</scope>
    <source>
        <strain evidence="1">XHS1971</strain>
    </source>
</reference>
<dbReference type="EMBL" id="PEDL01000015">
    <property type="protein sequence ID" value="PHV70023.1"/>
    <property type="molecule type" value="Genomic_DNA"/>
</dbReference>
<comment type="caution">
    <text evidence="1">The sequence shown here is derived from an EMBL/GenBank/DDBJ whole genome shotgun (WGS) entry which is preliminary data.</text>
</comment>
<protein>
    <submittedName>
        <fullName evidence="1">Uncharacterized protein</fullName>
    </submittedName>
</protein>
<organism evidence="1 2">
    <name type="scientific">Sporanaerobium hydrogeniformans</name>
    <dbReference type="NCBI Taxonomy" id="3072179"/>
    <lineage>
        <taxon>Bacteria</taxon>
        <taxon>Bacillati</taxon>
        <taxon>Bacillota</taxon>
        <taxon>Clostridia</taxon>
        <taxon>Lachnospirales</taxon>
        <taxon>Lachnospiraceae</taxon>
        <taxon>Sporanaerobium</taxon>
    </lineage>
</organism>
<keyword evidence="2" id="KW-1185">Reference proteome</keyword>
<name>A0AC61DAE4_9FIRM</name>
<evidence type="ECO:0000313" key="2">
    <source>
        <dbReference type="Proteomes" id="UP000224460"/>
    </source>
</evidence>
<gene>
    <name evidence="1" type="ORF">CS063_12825</name>
</gene>
<evidence type="ECO:0000313" key="1">
    <source>
        <dbReference type="EMBL" id="PHV70023.1"/>
    </source>
</evidence>
<dbReference type="Proteomes" id="UP000224460">
    <property type="component" value="Unassembled WGS sequence"/>
</dbReference>